<name>A0A7D9DZ46_PARCT</name>
<accession>A0A7D9DZ46</accession>
<organism evidence="1 2">
    <name type="scientific">Paramuricea clavata</name>
    <name type="common">Red gorgonian</name>
    <name type="synonym">Violescent sea-whip</name>
    <dbReference type="NCBI Taxonomy" id="317549"/>
    <lineage>
        <taxon>Eukaryota</taxon>
        <taxon>Metazoa</taxon>
        <taxon>Cnidaria</taxon>
        <taxon>Anthozoa</taxon>
        <taxon>Octocorallia</taxon>
        <taxon>Malacalcyonacea</taxon>
        <taxon>Plexauridae</taxon>
        <taxon>Paramuricea</taxon>
    </lineage>
</organism>
<dbReference type="EMBL" id="CACRXK020002569">
    <property type="protein sequence ID" value="CAB3994942.1"/>
    <property type="molecule type" value="Genomic_DNA"/>
</dbReference>
<keyword evidence="2" id="KW-1185">Reference proteome</keyword>
<evidence type="ECO:0000313" key="1">
    <source>
        <dbReference type="EMBL" id="CAB3994942.1"/>
    </source>
</evidence>
<reference evidence="1" key="1">
    <citation type="submission" date="2020-04" db="EMBL/GenBank/DDBJ databases">
        <authorList>
            <person name="Alioto T."/>
            <person name="Alioto T."/>
            <person name="Gomez Garrido J."/>
        </authorList>
    </citation>
    <scope>NUCLEOTIDE SEQUENCE</scope>
    <source>
        <strain evidence="1">A484AB</strain>
    </source>
</reference>
<gene>
    <name evidence="1" type="ORF">PACLA_8A071161</name>
</gene>
<comment type="caution">
    <text evidence="1">The sequence shown here is derived from an EMBL/GenBank/DDBJ whole genome shotgun (WGS) entry which is preliminary data.</text>
</comment>
<dbReference type="Proteomes" id="UP001152795">
    <property type="component" value="Unassembled WGS sequence"/>
</dbReference>
<protein>
    <submittedName>
        <fullName evidence="1">Uncharacterized protein</fullName>
    </submittedName>
</protein>
<sequence length="126" mass="15280">MSNKHERYRQRKKEKEERLLKMQKFFSENFPENFLLFEKSENMYMEARRQGQVPSEVDLILQEIGESFGLQQLDLVQDPNWIELIDLSLFDKSEKQDAEIYEGTEQALAKRMQSYWKFLKVLHRTN</sequence>
<evidence type="ECO:0000313" key="2">
    <source>
        <dbReference type="Proteomes" id="UP001152795"/>
    </source>
</evidence>
<dbReference type="AlphaFoldDB" id="A0A7D9DZ46"/>
<proteinExistence type="predicted"/>